<dbReference type="Proteomes" id="UP000199513">
    <property type="component" value="Unassembled WGS sequence"/>
</dbReference>
<evidence type="ECO:0000313" key="5">
    <source>
        <dbReference type="EMBL" id="SFE90219.1"/>
    </source>
</evidence>
<dbReference type="InterPro" id="IPR002347">
    <property type="entry name" value="SDR_fam"/>
</dbReference>
<dbReference type="PANTHER" id="PTHR43391">
    <property type="entry name" value="RETINOL DEHYDROGENASE-RELATED"/>
    <property type="match status" value="1"/>
</dbReference>
<proteinExistence type="inferred from homology"/>
<keyword evidence="3" id="KW-0560">Oxidoreductase</keyword>
<dbReference type="PRINTS" id="PR00080">
    <property type="entry name" value="SDRFAMILY"/>
</dbReference>
<evidence type="ECO:0000256" key="4">
    <source>
        <dbReference type="RuleBase" id="RU000363"/>
    </source>
</evidence>
<dbReference type="PRINTS" id="PR00081">
    <property type="entry name" value="GDHRDH"/>
</dbReference>
<gene>
    <name evidence="5" type="ORF">SAMN04488541_1009101</name>
</gene>
<dbReference type="GO" id="GO:0016491">
    <property type="term" value="F:oxidoreductase activity"/>
    <property type="evidence" value="ECO:0007669"/>
    <property type="project" value="UniProtKB-KW"/>
</dbReference>
<dbReference type="PANTHER" id="PTHR43391:SF14">
    <property type="entry name" value="DEHYDROGENASE_REDUCTASE SDR FAMILY PROTEIN 7-LIKE"/>
    <property type="match status" value="1"/>
</dbReference>
<dbReference type="RefSeq" id="WP_091542301.1">
    <property type="nucleotide sequence ID" value="NZ_FONY01000009.1"/>
</dbReference>
<dbReference type="SUPFAM" id="SSF51735">
    <property type="entry name" value="NAD(P)-binding Rossmann-fold domains"/>
    <property type="match status" value="1"/>
</dbReference>
<protein>
    <submittedName>
        <fullName evidence="5">Short-chain dehydrogenase</fullName>
    </submittedName>
</protein>
<accession>A0A1I2EBW8</accession>
<name>A0A1I2EBW8_9BACT</name>
<dbReference type="Pfam" id="PF00106">
    <property type="entry name" value="adh_short"/>
    <property type="match status" value="1"/>
</dbReference>
<keyword evidence="6" id="KW-1185">Reference proteome</keyword>
<dbReference type="EMBL" id="FONY01000009">
    <property type="protein sequence ID" value="SFE90219.1"/>
    <property type="molecule type" value="Genomic_DNA"/>
</dbReference>
<keyword evidence="2" id="KW-0521">NADP</keyword>
<evidence type="ECO:0000256" key="3">
    <source>
        <dbReference type="ARBA" id="ARBA00023002"/>
    </source>
</evidence>
<dbReference type="CDD" id="cd05233">
    <property type="entry name" value="SDR_c"/>
    <property type="match status" value="1"/>
</dbReference>
<organism evidence="5 6">
    <name type="scientific">Thermoflexibacter ruber</name>
    <dbReference type="NCBI Taxonomy" id="1003"/>
    <lineage>
        <taxon>Bacteria</taxon>
        <taxon>Pseudomonadati</taxon>
        <taxon>Bacteroidota</taxon>
        <taxon>Cytophagia</taxon>
        <taxon>Cytophagales</taxon>
        <taxon>Thermoflexibacteraceae</taxon>
        <taxon>Thermoflexibacter</taxon>
    </lineage>
</organism>
<dbReference type="STRING" id="1003.SAMN04488541_1009101"/>
<evidence type="ECO:0000256" key="2">
    <source>
        <dbReference type="ARBA" id="ARBA00022857"/>
    </source>
</evidence>
<dbReference type="Gene3D" id="3.40.50.720">
    <property type="entry name" value="NAD(P)-binding Rossmann-like Domain"/>
    <property type="match status" value="1"/>
</dbReference>
<reference evidence="5 6" key="1">
    <citation type="submission" date="2016-10" db="EMBL/GenBank/DDBJ databases">
        <authorList>
            <person name="de Groot N.N."/>
        </authorList>
    </citation>
    <scope>NUCLEOTIDE SEQUENCE [LARGE SCALE GENOMIC DNA]</scope>
    <source>
        <strain>GEY</strain>
        <strain evidence="6">DSM 9560</strain>
    </source>
</reference>
<evidence type="ECO:0000256" key="1">
    <source>
        <dbReference type="ARBA" id="ARBA00006484"/>
    </source>
</evidence>
<sequence>MNNIVITGASRGIGYETALLLSKNPQNHVIALSRNPEPLKKLSLPNIHAFTFDLANFDEDLITMISNRFGEIHVLINNAGLLLNQSFIELSEKAWLEIFQVNFFGAVKLINHLLPYMGKSKKAHIVNIGSMGGFQGSVKFTGLSAYSTSKAALANLTECLAVELKDKNIAINCLALGAVESEMFREAFPSALAPLKDRQMAEHLVWFAENGHRFYQGKILPVALSTP</sequence>
<dbReference type="InterPro" id="IPR036291">
    <property type="entry name" value="NAD(P)-bd_dom_sf"/>
</dbReference>
<evidence type="ECO:0000313" key="6">
    <source>
        <dbReference type="Proteomes" id="UP000199513"/>
    </source>
</evidence>
<dbReference type="OrthoDB" id="9808814at2"/>
<comment type="similarity">
    <text evidence="1 4">Belongs to the short-chain dehydrogenases/reductases (SDR) family.</text>
</comment>
<dbReference type="AlphaFoldDB" id="A0A1I2EBW8"/>